<protein>
    <recommendedName>
        <fullName evidence="14">Protein kinase domain-containing protein</fullName>
    </recommendedName>
</protein>
<dbReference type="InterPro" id="IPR000719">
    <property type="entry name" value="Prot_kinase_dom"/>
</dbReference>
<keyword evidence="7" id="KW-0418">Kinase</keyword>
<dbReference type="EnsemblPlants" id="LPERR02G21200.1">
    <property type="protein sequence ID" value="LPERR02G21200.1"/>
    <property type="gene ID" value="LPERR02G21200"/>
</dbReference>
<dbReference type="SUPFAM" id="SSF56112">
    <property type="entry name" value="Protein kinase-like (PK-like)"/>
    <property type="match status" value="1"/>
</dbReference>
<evidence type="ECO:0000256" key="6">
    <source>
        <dbReference type="ARBA" id="ARBA00022741"/>
    </source>
</evidence>
<evidence type="ECO:0000256" key="3">
    <source>
        <dbReference type="ARBA" id="ARBA00022679"/>
    </source>
</evidence>
<evidence type="ECO:0000256" key="13">
    <source>
        <dbReference type="SAM" id="SignalP"/>
    </source>
</evidence>
<reference evidence="15 16" key="1">
    <citation type="submission" date="2012-08" db="EMBL/GenBank/DDBJ databases">
        <title>Oryza genome evolution.</title>
        <authorList>
            <person name="Wing R.A."/>
        </authorList>
    </citation>
    <scope>NUCLEOTIDE SEQUENCE</scope>
</reference>
<dbReference type="STRING" id="77586.A0A0D9VIX1"/>
<organism evidence="15 16">
    <name type="scientific">Leersia perrieri</name>
    <dbReference type="NCBI Taxonomy" id="77586"/>
    <lineage>
        <taxon>Eukaryota</taxon>
        <taxon>Viridiplantae</taxon>
        <taxon>Streptophyta</taxon>
        <taxon>Embryophyta</taxon>
        <taxon>Tracheophyta</taxon>
        <taxon>Spermatophyta</taxon>
        <taxon>Magnoliopsida</taxon>
        <taxon>Liliopsida</taxon>
        <taxon>Poales</taxon>
        <taxon>Poaceae</taxon>
        <taxon>BOP clade</taxon>
        <taxon>Oryzoideae</taxon>
        <taxon>Oryzeae</taxon>
        <taxon>Oryzinae</taxon>
        <taxon>Leersia</taxon>
    </lineage>
</organism>
<keyword evidence="8 11" id="KW-0067">ATP-binding</keyword>
<feature type="transmembrane region" description="Helical" evidence="12">
    <location>
        <begin position="329"/>
        <end position="355"/>
    </location>
</feature>
<keyword evidence="4 12" id="KW-0812">Transmembrane</keyword>
<dbReference type="PROSITE" id="PS00108">
    <property type="entry name" value="PROTEIN_KINASE_ST"/>
    <property type="match status" value="1"/>
</dbReference>
<feature type="signal peptide" evidence="13">
    <location>
        <begin position="1"/>
        <end position="20"/>
    </location>
</feature>
<evidence type="ECO:0000256" key="2">
    <source>
        <dbReference type="ARBA" id="ARBA00022527"/>
    </source>
</evidence>
<comment type="subcellular location">
    <subcellularLocation>
        <location evidence="1">Membrane</location>
        <topology evidence="1">Single-pass type I membrane protein</topology>
    </subcellularLocation>
</comment>
<evidence type="ECO:0000313" key="15">
    <source>
        <dbReference type="EnsemblPlants" id="LPERR02G21200.1"/>
    </source>
</evidence>
<dbReference type="Pfam" id="PF07714">
    <property type="entry name" value="PK_Tyr_Ser-Thr"/>
    <property type="match status" value="1"/>
</dbReference>
<reference evidence="16" key="2">
    <citation type="submission" date="2013-12" db="EMBL/GenBank/DDBJ databases">
        <authorList>
            <person name="Yu Y."/>
            <person name="Lee S."/>
            <person name="de Baynast K."/>
            <person name="Wissotski M."/>
            <person name="Liu L."/>
            <person name="Talag J."/>
            <person name="Goicoechea J."/>
            <person name="Angelova A."/>
            <person name="Jetty R."/>
            <person name="Kudrna D."/>
            <person name="Golser W."/>
            <person name="Rivera L."/>
            <person name="Zhang J."/>
            <person name="Wing R."/>
        </authorList>
    </citation>
    <scope>NUCLEOTIDE SEQUENCE</scope>
</reference>
<evidence type="ECO:0000256" key="11">
    <source>
        <dbReference type="PROSITE-ProRule" id="PRU10141"/>
    </source>
</evidence>
<evidence type="ECO:0000256" key="8">
    <source>
        <dbReference type="ARBA" id="ARBA00022840"/>
    </source>
</evidence>
<name>A0A0D9VIX1_9ORYZ</name>
<feature type="binding site" evidence="11">
    <location>
        <position position="431"/>
    </location>
    <ligand>
        <name>ATP</name>
        <dbReference type="ChEBI" id="CHEBI:30616"/>
    </ligand>
</feature>
<dbReference type="SMART" id="SM00220">
    <property type="entry name" value="S_TKc"/>
    <property type="match status" value="1"/>
</dbReference>
<dbReference type="InterPro" id="IPR045274">
    <property type="entry name" value="WAK-like"/>
</dbReference>
<dbReference type="PROSITE" id="PS50011">
    <property type="entry name" value="PROTEIN_KINASE_DOM"/>
    <property type="match status" value="1"/>
</dbReference>
<keyword evidence="5 13" id="KW-0732">Signal</keyword>
<dbReference type="GO" id="GO:0005524">
    <property type="term" value="F:ATP binding"/>
    <property type="evidence" value="ECO:0007669"/>
    <property type="project" value="UniProtKB-UniRule"/>
</dbReference>
<evidence type="ECO:0000259" key="14">
    <source>
        <dbReference type="PROSITE" id="PS50011"/>
    </source>
</evidence>
<dbReference type="InterPro" id="IPR017441">
    <property type="entry name" value="Protein_kinase_ATP_BS"/>
</dbReference>
<dbReference type="GO" id="GO:0007166">
    <property type="term" value="P:cell surface receptor signaling pathway"/>
    <property type="evidence" value="ECO:0007669"/>
    <property type="project" value="InterPro"/>
</dbReference>
<reference evidence="15" key="3">
    <citation type="submission" date="2015-04" db="UniProtKB">
        <authorList>
            <consortium name="EnsemblPlants"/>
        </authorList>
    </citation>
    <scope>IDENTIFICATION</scope>
</reference>
<keyword evidence="10 12" id="KW-0472">Membrane</keyword>
<evidence type="ECO:0000256" key="1">
    <source>
        <dbReference type="ARBA" id="ARBA00004479"/>
    </source>
</evidence>
<dbReference type="PANTHER" id="PTHR27005:SF214">
    <property type="entry name" value="OS08G0501600 PROTEIN"/>
    <property type="match status" value="1"/>
</dbReference>
<feature type="domain" description="Protein kinase" evidence="14">
    <location>
        <begin position="402"/>
        <end position="681"/>
    </location>
</feature>
<dbReference type="PROSITE" id="PS00107">
    <property type="entry name" value="PROTEIN_KINASE_ATP"/>
    <property type="match status" value="1"/>
</dbReference>
<keyword evidence="16" id="KW-1185">Reference proteome</keyword>
<dbReference type="HOGENOM" id="CLU_000288_43_5_1"/>
<dbReference type="Proteomes" id="UP000032180">
    <property type="component" value="Chromosome 2"/>
</dbReference>
<accession>A0A0D9VIX1</accession>
<dbReference type="Gene3D" id="1.10.510.10">
    <property type="entry name" value="Transferase(Phosphotransferase) domain 1"/>
    <property type="match status" value="1"/>
</dbReference>
<dbReference type="eggNOG" id="ENOG502RMXX">
    <property type="taxonomic scope" value="Eukaryota"/>
</dbReference>
<dbReference type="Gene3D" id="3.30.200.20">
    <property type="entry name" value="Phosphorylase Kinase, domain 1"/>
    <property type="match status" value="1"/>
</dbReference>
<evidence type="ECO:0000256" key="5">
    <source>
        <dbReference type="ARBA" id="ARBA00022729"/>
    </source>
</evidence>
<dbReference type="GO" id="GO:0005886">
    <property type="term" value="C:plasma membrane"/>
    <property type="evidence" value="ECO:0007669"/>
    <property type="project" value="TreeGrafter"/>
</dbReference>
<dbReference type="FunFam" id="1.10.510.10:FF:000084">
    <property type="entry name" value="Wall-associated receptor kinase 2"/>
    <property type="match status" value="1"/>
</dbReference>
<dbReference type="Gramene" id="LPERR02G21200.1">
    <property type="protein sequence ID" value="LPERR02G21200.1"/>
    <property type="gene ID" value="LPERR02G21200"/>
</dbReference>
<keyword evidence="6 11" id="KW-0547">Nucleotide-binding</keyword>
<evidence type="ECO:0000256" key="4">
    <source>
        <dbReference type="ARBA" id="ARBA00022692"/>
    </source>
</evidence>
<sequence length="727" mass="80436">MPSQLVVSLLLMQLTATVFAKAASAAKITLHEQVRRRGRPLPVRHLLRLPHRHGFLVTCDRTYQPPKLFLERHGPEVLEISLRNSTVRVRGAVWSFAAGSNASDDVTVNVLAGVAANLSLQPYVLSASRNGLVVVGCGFRAVATPTPSQQQAIGGATFASCAPTCPIEQSQKLDGRCDGVGCYEARIPVGLTSFGVQFSWHDQNSTTPPWVAPGASVLVVEREWWRDRQNVFEIKKPLFSSGHVDVALVIPTVLDWTLGQSSCTDQSFHSGCVSKNSECVNSTSAYGYVCRCSGGYDGNPYMIGGCQDQRKHFPAGNFYQSLHKAYERVLLAMGIGIGICFLLLVLAVVFAIKVLKIRKDQKMKEYFFKQNRGLLLQQLIDKDIAERMIFSLEELKKATNKFDKARVLGGGGHGMVYKGILSDQHVVAIKKSRVVIQKEIDEFINEVAILSQINHRNVVKLFGCCLETEVPLLVYEFIPNGTLYAHLHVDSSQQSLPWKDRLRIACEVASALAYLHSAASTSIVHRDIKTSNILLDDRLTAKVSDFGASRGIAIEQSGVTTGIQGTHGYMDPEYCYTRRLTDRSDVYSFGVMLVEMLTRKKPSKYISSKGISLVAQFTMLLNKNKLSDILDEQVVEEGRDEAQQVAVIAAMCLRLRGDCRPAMRNVEMRLRGLQDSAHSLQISLDMEEQLSRQNGPTFEEINGDASDNCSRKYSLEAEIVLSASLER</sequence>
<feature type="chain" id="PRO_5002347493" description="Protein kinase domain-containing protein" evidence="13">
    <location>
        <begin position="21"/>
        <end position="727"/>
    </location>
</feature>
<dbReference type="InterPro" id="IPR001245">
    <property type="entry name" value="Ser-Thr/Tyr_kinase_cat_dom"/>
</dbReference>
<keyword evidence="2" id="KW-0723">Serine/threonine-protein kinase</keyword>
<dbReference type="InterPro" id="IPR008271">
    <property type="entry name" value="Ser/Thr_kinase_AS"/>
</dbReference>
<dbReference type="GO" id="GO:0004674">
    <property type="term" value="F:protein serine/threonine kinase activity"/>
    <property type="evidence" value="ECO:0007669"/>
    <property type="project" value="UniProtKB-KW"/>
</dbReference>
<dbReference type="InterPro" id="IPR011009">
    <property type="entry name" value="Kinase-like_dom_sf"/>
</dbReference>
<dbReference type="FunFam" id="3.30.200.20:FF:000043">
    <property type="entry name" value="Wall-associated receptor kinase 2"/>
    <property type="match status" value="1"/>
</dbReference>
<keyword evidence="9 12" id="KW-1133">Transmembrane helix</keyword>
<evidence type="ECO:0000256" key="10">
    <source>
        <dbReference type="ARBA" id="ARBA00023136"/>
    </source>
</evidence>
<keyword evidence="3" id="KW-0808">Transferase</keyword>
<evidence type="ECO:0000256" key="9">
    <source>
        <dbReference type="ARBA" id="ARBA00022989"/>
    </source>
</evidence>
<evidence type="ECO:0000256" key="7">
    <source>
        <dbReference type="ARBA" id="ARBA00022777"/>
    </source>
</evidence>
<proteinExistence type="predicted"/>
<dbReference type="PANTHER" id="PTHR27005">
    <property type="entry name" value="WALL-ASSOCIATED RECEPTOR KINASE-LIKE 21"/>
    <property type="match status" value="1"/>
</dbReference>
<evidence type="ECO:0000313" key="16">
    <source>
        <dbReference type="Proteomes" id="UP000032180"/>
    </source>
</evidence>
<dbReference type="AlphaFoldDB" id="A0A0D9VIX1"/>
<evidence type="ECO:0000256" key="12">
    <source>
        <dbReference type="SAM" id="Phobius"/>
    </source>
</evidence>